<accession>A0A420Y098</accession>
<evidence type="ECO:0000256" key="4">
    <source>
        <dbReference type="RuleBase" id="RU362121"/>
    </source>
</evidence>
<dbReference type="InterPro" id="IPR051872">
    <property type="entry name" value="Cytochrome_b5/Flavoprotein_Rdt"/>
</dbReference>
<dbReference type="Pfam" id="PF00173">
    <property type="entry name" value="Cyt-b5"/>
    <property type="match status" value="1"/>
</dbReference>
<dbReference type="GO" id="GO:0004128">
    <property type="term" value="F:cytochrome-b5 reductase activity, acting on NAD(P)H"/>
    <property type="evidence" value="ECO:0007669"/>
    <property type="project" value="TreeGrafter"/>
</dbReference>
<dbReference type="Proteomes" id="UP000275385">
    <property type="component" value="Unassembled WGS sequence"/>
</dbReference>
<dbReference type="InterPro" id="IPR001199">
    <property type="entry name" value="Cyt_B5-like_heme/steroid-bd"/>
</dbReference>
<dbReference type="InterPro" id="IPR036400">
    <property type="entry name" value="Cyt_B5-like_heme/steroid_sf"/>
</dbReference>
<reference evidence="8 9" key="1">
    <citation type="submission" date="2018-08" db="EMBL/GenBank/DDBJ databases">
        <title>Draft genome of the lignicolous fungus Coniochaeta pulveracea.</title>
        <authorList>
            <person name="Borstlap C.J."/>
            <person name="De Witt R.N."/>
            <person name="Botha A."/>
            <person name="Volschenk H."/>
        </authorList>
    </citation>
    <scope>NUCLEOTIDE SEQUENCE [LARGE SCALE GENOMIC DNA]</scope>
    <source>
        <strain evidence="8 9">CAB683</strain>
    </source>
</reference>
<dbReference type="GO" id="GO:0046872">
    <property type="term" value="F:metal ion binding"/>
    <property type="evidence" value="ECO:0007669"/>
    <property type="project" value="UniProtKB-UniRule"/>
</dbReference>
<feature type="chain" id="PRO_5019584130" description="Cytochrome b5 heme-binding domain-containing protein" evidence="6">
    <location>
        <begin position="25"/>
        <end position="329"/>
    </location>
</feature>
<feature type="compositionally biased region" description="Pro residues" evidence="5">
    <location>
        <begin position="69"/>
        <end position="78"/>
    </location>
</feature>
<keyword evidence="9" id="KW-1185">Reference proteome</keyword>
<evidence type="ECO:0000256" key="6">
    <source>
        <dbReference type="SAM" id="SignalP"/>
    </source>
</evidence>
<evidence type="ECO:0000256" key="1">
    <source>
        <dbReference type="ARBA" id="ARBA00022617"/>
    </source>
</evidence>
<feature type="compositionally biased region" description="Low complexity" evidence="5">
    <location>
        <begin position="117"/>
        <end position="141"/>
    </location>
</feature>
<dbReference type="PROSITE" id="PS50255">
    <property type="entry name" value="CYTOCHROME_B5_2"/>
    <property type="match status" value="1"/>
</dbReference>
<feature type="signal peptide" evidence="6">
    <location>
        <begin position="1"/>
        <end position="24"/>
    </location>
</feature>
<dbReference type="GO" id="GO:0020037">
    <property type="term" value="F:heme binding"/>
    <property type="evidence" value="ECO:0007669"/>
    <property type="project" value="UniProtKB-UniRule"/>
</dbReference>
<evidence type="ECO:0000313" key="9">
    <source>
        <dbReference type="Proteomes" id="UP000275385"/>
    </source>
</evidence>
<dbReference type="EMBL" id="QVQW01000078">
    <property type="protein sequence ID" value="RKU41306.1"/>
    <property type="molecule type" value="Genomic_DNA"/>
</dbReference>
<name>A0A420Y098_9PEZI</name>
<sequence>MGTLGLSLLVASVVLLALAQRATTKEKTSSQLKVEAGPEVAGFTNGESRDGGSVKHDVQLKGNQTDSSNPPPPLPLPTAPDITTSSSSGETTPKASATTLDEPVPTLTLSGDDKPYAPQAPQLLSSSSSASSASLKPASSSMPPPPPPRLSTLASRPPTLAPLASSRPNPLPPRLTQPRQPGSSTLALPPSHGSVPSKPSRAVVLTPGHSPLDWARLSSSPHVDLRNLPGGPSAPYLRVTPSMLKKMTGRKGKDAWTAMGGKVYNITPYLPFHPGGEAELLRGAGRESTKLFGEVHPWVNYENMLASCLIGILVSEREAEEEGKMEEMD</sequence>
<evidence type="ECO:0000256" key="2">
    <source>
        <dbReference type="ARBA" id="ARBA00022723"/>
    </source>
</evidence>
<dbReference type="AlphaFoldDB" id="A0A420Y098"/>
<dbReference type="STRING" id="177199.A0A420Y098"/>
<keyword evidence="3 4" id="KW-0408">Iron</keyword>
<keyword evidence="1 4" id="KW-0349">Heme</keyword>
<evidence type="ECO:0000256" key="5">
    <source>
        <dbReference type="SAM" id="MobiDB-lite"/>
    </source>
</evidence>
<feature type="compositionally biased region" description="Basic and acidic residues" evidence="5">
    <location>
        <begin position="47"/>
        <end position="59"/>
    </location>
</feature>
<protein>
    <recommendedName>
        <fullName evidence="7">Cytochrome b5 heme-binding domain-containing protein</fullName>
    </recommendedName>
</protein>
<dbReference type="Gene3D" id="3.10.120.10">
    <property type="entry name" value="Cytochrome b5-like heme/steroid binding domain"/>
    <property type="match status" value="1"/>
</dbReference>
<dbReference type="GO" id="GO:0005737">
    <property type="term" value="C:cytoplasm"/>
    <property type="evidence" value="ECO:0007669"/>
    <property type="project" value="TreeGrafter"/>
</dbReference>
<evidence type="ECO:0000259" key="7">
    <source>
        <dbReference type="PROSITE" id="PS50255"/>
    </source>
</evidence>
<dbReference type="FunFam" id="3.10.120.10:FF:000001">
    <property type="entry name" value="Cytochrome b5 reductase 4"/>
    <property type="match status" value="1"/>
</dbReference>
<keyword evidence="6" id="KW-0732">Signal</keyword>
<dbReference type="OrthoDB" id="432299at2759"/>
<evidence type="ECO:0000256" key="3">
    <source>
        <dbReference type="ARBA" id="ARBA00023004"/>
    </source>
</evidence>
<dbReference type="PANTHER" id="PTHR46237">
    <property type="entry name" value="CYTOCHROME B5 REDUCTASE 4 FAMILY MEMBER"/>
    <property type="match status" value="1"/>
</dbReference>
<proteinExistence type="inferred from homology"/>
<gene>
    <name evidence="8" type="ORF">DL546_003454</name>
</gene>
<dbReference type="SUPFAM" id="SSF55856">
    <property type="entry name" value="Cytochrome b5-like heme/steroid binding domain"/>
    <property type="match status" value="1"/>
</dbReference>
<keyword evidence="2 4" id="KW-0479">Metal-binding</keyword>
<feature type="region of interest" description="Disordered" evidence="5">
    <location>
        <begin position="24"/>
        <end position="203"/>
    </location>
</feature>
<dbReference type="SMART" id="SM01117">
    <property type="entry name" value="Cyt-b5"/>
    <property type="match status" value="1"/>
</dbReference>
<feature type="domain" description="Cytochrome b5 heme-binding" evidence="7">
    <location>
        <begin position="236"/>
        <end position="314"/>
    </location>
</feature>
<organism evidence="8 9">
    <name type="scientific">Coniochaeta pulveracea</name>
    <dbReference type="NCBI Taxonomy" id="177199"/>
    <lineage>
        <taxon>Eukaryota</taxon>
        <taxon>Fungi</taxon>
        <taxon>Dikarya</taxon>
        <taxon>Ascomycota</taxon>
        <taxon>Pezizomycotina</taxon>
        <taxon>Sordariomycetes</taxon>
        <taxon>Sordariomycetidae</taxon>
        <taxon>Coniochaetales</taxon>
        <taxon>Coniochaetaceae</taxon>
        <taxon>Coniochaeta</taxon>
    </lineage>
</organism>
<evidence type="ECO:0000313" key="8">
    <source>
        <dbReference type="EMBL" id="RKU41306.1"/>
    </source>
</evidence>
<feature type="compositionally biased region" description="Polar residues" evidence="5">
    <location>
        <begin position="81"/>
        <end position="99"/>
    </location>
</feature>
<dbReference type="InterPro" id="IPR018506">
    <property type="entry name" value="Cyt_B5_heme-BS"/>
</dbReference>
<comment type="similarity">
    <text evidence="4">Belongs to the cytochrome b5 family.</text>
</comment>
<dbReference type="PANTHER" id="PTHR46237:SF1">
    <property type="entry name" value="CYTOCHROME B5 REDUCTASE 4"/>
    <property type="match status" value="1"/>
</dbReference>
<dbReference type="PROSITE" id="PS00191">
    <property type="entry name" value="CYTOCHROME_B5_1"/>
    <property type="match status" value="1"/>
</dbReference>
<comment type="caution">
    <text evidence="8">The sequence shown here is derived from an EMBL/GenBank/DDBJ whole genome shotgun (WGS) entry which is preliminary data.</text>
</comment>